<dbReference type="SMART" id="SM00248">
    <property type="entry name" value="ANK"/>
    <property type="match status" value="9"/>
</dbReference>
<name>A0AAD5M1E2_PYTIN</name>
<keyword evidence="5" id="KW-1185">Reference proteome</keyword>
<feature type="repeat" description="ANK" evidence="3">
    <location>
        <begin position="303"/>
        <end position="335"/>
    </location>
</feature>
<sequence length="389" mass="42638">MGRRRRNKNTATDPRVQLLHAAKTGACDALDDLLRELWPELTESARKERTEFLQLTQDHTGSTALHLAASEGHTEVIRKLLSMDAGEIHLSGGRKKYARTPLHEAAINGHLDACRVLVEYGFLVDCHTTRARTPLMYAVKGNHLDVVRFLVEECAANVDEQNEMGMTPLYVAAQDGHLEVVRFLVEHGADVNLANRTKHAPLHEAVAGGHLDVAAFLLDHGADKHVVDAMGVSVWHEAAGNGAIETIDLLIKYDVSLHPHGVEQVDKVMARHPFHYAAVEGKATFLAAMLEKKLVDVNLVDADNCSAVYYAAANGHEDVLKVLLEHGGDPNLASVRRSPLHCAVEWRRAGCIKLLLSHGASRDAKDRDGRSPVDIAQSRQDADILACLE</sequence>
<dbReference type="Gene3D" id="1.25.40.20">
    <property type="entry name" value="Ankyrin repeat-containing domain"/>
    <property type="match status" value="3"/>
</dbReference>
<protein>
    <submittedName>
        <fullName evidence="4">Uncharacterized protein</fullName>
    </submittedName>
</protein>
<dbReference type="PROSITE" id="PS50088">
    <property type="entry name" value="ANK_REPEAT"/>
    <property type="match status" value="7"/>
</dbReference>
<dbReference type="Pfam" id="PF12796">
    <property type="entry name" value="Ank_2"/>
    <property type="match status" value="3"/>
</dbReference>
<accession>A0AAD5M1E2</accession>
<dbReference type="InterPro" id="IPR002110">
    <property type="entry name" value="Ankyrin_rpt"/>
</dbReference>
<reference evidence="4" key="1">
    <citation type="submission" date="2021-12" db="EMBL/GenBank/DDBJ databases">
        <title>Prjna785345.</title>
        <authorList>
            <person name="Rujirawat T."/>
            <person name="Krajaejun T."/>
        </authorList>
    </citation>
    <scope>NUCLEOTIDE SEQUENCE</scope>
    <source>
        <strain evidence="4">Pi057C3</strain>
    </source>
</reference>
<feature type="repeat" description="ANK" evidence="3">
    <location>
        <begin position="60"/>
        <end position="85"/>
    </location>
</feature>
<dbReference type="InterPro" id="IPR036770">
    <property type="entry name" value="Ankyrin_rpt-contain_sf"/>
</dbReference>
<dbReference type="PROSITE" id="PS50297">
    <property type="entry name" value="ANK_REP_REGION"/>
    <property type="match status" value="7"/>
</dbReference>
<gene>
    <name evidence="4" type="ORF">P43SY_004955</name>
</gene>
<evidence type="ECO:0000256" key="2">
    <source>
        <dbReference type="ARBA" id="ARBA00023043"/>
    </source>
</evidence>
<comment type="caution">
    <text evidence="4">The sequence shown here is derived from an EMBL/GenBank/DDBJ whole genome shotgun (WGS) entry which is preliminary data.</text>
</comment>
<evidence type="ECO:0000313" key="5">
    <source>
        <dbReference type="Proteomes" id="UP001209570"/>
    </source>
</evidence>
<keyword evidence="1" id="KW-0677">Repeat</keyword>
<keyword evidence="2 3" id="KW-0040">ANK repeat</keyword>
<organism evidence="4 5">
    <name type="scientific">Pythium insidiosum</name>
    <name type="common">Pythiosis disease agent</name>
    <dbReference type="NCBI Taxonomy" id="114742"/>
    <lineage>
        <taxon>Eukaryota</taxon>
        <taxon>Sar</taxon>
        <taxon>Stramenopiles</taxon>
        <taxon>Oomycota</taxon>
        <taxon>Peronosporomycetes</taxon>
        <taxon>Pythiales</taxon>
        <taxon>Pythiaceae</taxon>
        <taxon>Pythium</taxon>
    </lineage>
</organism>
<feature type="repeat" description="ANK" evidence="3">
    <location>
        <begin position="97"/>
        <end position="129"/>
    </location>
</feature>
<dbReference type="GO" id="GO:0085020">
    <property type="term" value="P:protein K6-linked ubiquitination"/>
    <property type="evidence" value="ECO:0007669"/>
    <property type="project" value="TreeGrafter"/>
</dbReference>
<dbReference type="Proteomes" id="UP001209570">
    <property type="component" value="Unassembled WGS sequence"/>
</dbReference>
<feature type="repeat" description="ANK" evidence="3">
    <location>
        <begin position="197"/>
        <end position="229"/>
    </location>
</feature>
<dbReference type="SUPFAM" id="SSF48403">
    <property type="entry name" value="Ankyrin repeat"/>
    <property type="match status" value="1"/>
</dbReference>
<evidence type="ECO:0000256" key="1">
    <source>
        <dbReference type="ARBA" id="ARBA00022737"/>
    </source>
</evidence>
<dbReference type="Pfam" id="PF00023">
    <property type="entry name" value="Ank"/>
    <property type="match status" value="2"/>
</dbReference>
<dbReference type="EMBL" id="JAKCXM010000203">
    <property type="protein sequence ID" value="KAJ0398824.1"/>
    <property type="molecule type" value="Genomic_DNA"/>
</dbReference>
<dbReference type="AlphaFoldDB" id="A0AAD5M1E2"/>
<dbReference type="GO" id="GO:0004842">
    <property type="term" value="F:ubiquitin-protein transferase activity"/>
    <property type="evidence" value="ECO:0007669"/>
    <property type="project" value="TreeGrafter"/>
</dbReference>
<feature type="repeat" description="ANK" evidence="3">
    <location>
        <begin position="130"/>
        <end position="152"/>
    </location>
</feature>
<feature type="repeat" description="ANK" evidence="3">
    <location>
        <begin position="335"/>
        <end position="367"/>
    </location>
</feature>
<proteinExistence type="predicted"/>
<feature type="repeat" description="ANK" evidence="3">
    <location>
        <begin position="164"/>
        <end position="196"/>
    </location>
</feature>
<evidence type="ECO:0000256" key="3">
    <source>
        <dbReference type="PROSITE-ProRule" id="PRU00023"/>
    </source>
</evidence>
<dbReference type="PANTHER" id="PTHR24171">
    <property type="entry name" value="ANKYRIN REPEAT DOMAIN-CONTAINING PROTEIN 39-RELATED"/>
    <property type="match status" value="1"/>
</dbReference>
<dbReference type="PANTHER" id="PTHR24171:SF9">
    <property type="entry name" value="ANKYRIN REPEAT DOMAIN-CONTAINING PROTEIN 39"/>
    <property type="match status" value="1"/>
</dbReference>
<dbReference type="PRINTS" id="PR01415">
    <property type="entry name" value="ANKYRIN"/>
</dbReference>
<evidence type="ECO:0000313" key="4">
    <source>
        <dbReference type="EMBL" id="KAJ0398824.1"/>
    </source>
</evidence>